<comment type="subcellular location">
    <subcellularLocation>
        <location evidence="1">Secreted</location>
    </subcellularLocation>
</comment>
<sequence>MKTTLVVVLVVWLLLGYFILPEFEEAWINDWDGVLDFQCQQKYSIKTISSIHDNYHEDRRWHFDCEKTFQDPSCYFTNYVNDWDGLIHFTCSNGEAIAGFNSYHDNHREDRRWKIYCCKEKNKCSKACTWTRYVNDWDGHLHYTVPNGYVLRGVISEHDNDR</sequence>
<feature type="non-terminal residue" evidence="7">
    <location>
        <position position="162"/>
    </location>
</feature>
<dbReference type="Proteomes" id="UP000694941">
    <property type="component" value="Unplaced"/>
</dbReference>
<evidence type="ECO:0000256" key="1">
    <source>
        <dbReference type="ARBA" id="ARBA00004613"/>
    </source>
</evidence>
<accession>A0ABM1RWS4</accession>
<dbReference type="InterPro" id="IPR026645">
    <property type="entry name" value="Dermatopontin"/>
</dbReference>
<name>A0ABM1RWS4_LIMPO</name>
<keyword evidence="4" id="KW-1015">Disulfide bond</keyword>
<dbReference type="PANTHER" id="PTHR15040">
    <property type="entry name" value="DERMATOPONTIN-RELATED"/>
    <property type="match status" value="1"/>
</dbReference>
<keyword evidence="5" id="KW-0732">Signal</keyword>
<dbReference type="RefSeq" id="XP_022235829.1">
    <property type="nucleotide sequence ID" value="XM_022380121.1"/>
</dbReference>
<evidence type="ECO:0000313" key="6">
    <source>
        <dbReference type="Proteomes" id="UP000694941"/>
    </source>
</evidence>
<keyword evidence="6" id="KW-1185">Reference proteome</keyword>
<feature type="signal peptide" evidence="5">
    <location>
        <begin position="1"/>
        <end position="21"/>
    </location>
</feature>
<feature type="chain" id="PRO_5047360569" evidence="5">
    <location>
        <begin position="22"/>
        <end position="162"/>
    </location>
</feature>
<evidence type="ECO:0000313" key="7">
    <source>
        <dbReference type="RefSeq" id="XP_022235829.1"/>
    </source>
</evidence>
<organism evidence="6 7">
    <name type="scientific">Limulus polyphemus</name>
    <name type="common">Atlantic horseshoe crab</name>
    <dbReference type="NCBI Taxonomy" id="6850"/>
    <lineage>
        <taxon>Eukaryota</taxon>
        <taxon>Metazoa</taxon>
        <taxon>Ecdysozoa</taxon>
        <taxon>Arthropoda</taxon>
        <taxon>Chelicerata</taxon>
        <taxon>Merostomata</taxon>
        <taxon>Xiphosura</taxon>
        <taxon>Limulidae</taxon>
        <taxon>Limulus</taxon>
    </lineage>
</organism>
<protein>
    <submittedName>
        <fullName evidence="7">Hemagglutinin/amebocyte aggregation factor-like</fullName>
    </submittedName>
</protein>
<proteinExistence type="inferred from homology"/>
<dbReference type="GeneID" id="106476184"/>
<dbReference type="PANTHER" id="PTHR15040:SF3">
    <property type="entry name" value="SI:DKEY-14D8.6-RELATED"/>
    <property type="match status" value="1"/>
</dbReference>
<evidence type="ECO:0000256" key="5">
    <source>
        <dbReference type="SAM" id="SignalP"/>
    </source>
</evidence>
<evidence type="ECO:0000256" key="4">
    <source>
        <dbReference type="ARBA" id="ARBA00023157"/>
    </source>
</evidence>
<dbReference type="Pfam" id="PF14704">
    <property type="entry name" value="DERM"/>
    <property type="match status" value="1"/>
</dbReference>
<reference evidence="7" key="1">
    <citation type="submission" date="2025-08" db="UniProtKB">
        <authorList>
            <consortium name="RefSeq"/>
        </authorList>
    </citation>
    <scope>IDENTIFICATION</scope>
    <source>
        <tissue evidence="7">Muscle</tissue>
    </source>
</reference>
<evidence type="ECO:0000256" key="2">
    <source>
        <dbReference type="ARBA" id="ARBA00008712"/>
    </source>
</evidence>
<comment type="similarity">
    <text evidence="2">Belongs to the dermatopontin family.</text>
</comment>
<keyword evidence="3" id="KW-0964">Secreted</keyword>
<gene>
    <name evidence="7" type="primary">LOC106476184</name>
</gene>
<evidence type="ECO:0000256" key="3">
    <source>
        <dbReference type="ARBA" id="ARBA00022525"/>
    </source>
</evidence>